<dbReference type="EMBL" id="LT906555">
    <property type="protein sequence ID" value="SNW62461.1"/>
    <property type="molecule type" value="Genomic_DNA"/>
</dbReference>
<dbReference type="SUPFAM" id="SSF82185">
    <property type="entry name" value="Histone H3 K4-specific methyltransferase SET7/9 N-terminal domain"/>
    <property type="match status" value="1"/>
</dbReference>
<dbReference type="KEGG" id="vg:35382358"/>
<keyword evidence="2" id="KW-1185">Reference proteome</keyword>
<dbReference type="Gene3D" id="2.20.110.10">
    <property type="entry name" value="Histone H3 K4-specific methyltransferase SET7/9 N-terminal domain"/>
    <property type="match status" value="2"/>
</dbReference>
<organism evidence="1">
    <name type="scientific">Orpheovirus IHUMI-LCC2</name>
    <dbReference type="NCBI Taxonomy" id="2023057"/>
    <lineage>
        <taxon>Viruses</taxon>
        <taxon>Varidnaviria</taxon>
        <taxon>Bamfordvirae</taxon>
        <taxon>Nucleocytoviricota</taxon>
        <taxon>Megaviricetes</taxon>
        <taxon>Pimascovirales</taxon>
        <taxon>Ocovirineae</taxon>
        <taxon>Orpheoviridae</taxon>
        <taxon>Alphaorpheovirus</taxon>
        <taxon>Alphaorpheovirus massiliense</taxon>
    </lineage>
</organism>
<protein>
    <submittedName>
        <fullName evidence="1">MORN-repeat protein</fullName>
    </submittedName>
</protein>
<proteinExistence type="predicted"/>
<gene>
    <name evidence="1" type="ORF">ORPV_557</name>
</gene>
<dbReference type="OrthoDB" id="38656at10239"/>
<dbReference type="GeneID" id="35382358"/>
<dbReference type="Pfam" id="PF07661">
    <property type="entry name" value="MORN_2"/>
    <property type="match status" value="2"/>
</dbReference>
<sequence>MMEQLSEDILFYNICYSDYEVSILFSSLCKRFNQISKGYGKELRTPTSFFLKRIEDVNNYGFKRTYWINKFTNKKEGKCEVWWDNGNKCKECYYKDGKKQRKYESWWKDGTRCTECYFINGNTEGKYIEWHQGKNGHIHKEYHYKNGKRDGKHEMWWENGNKRKQCFYVNGKREGVVECWHEDGNRNTLLEQYKNS</sequence>
<accession>A0A2I2L4M3</accession>
<dbReference type="Proteomes" id="UP000236316">
    <property type="component" value="Segment"/>
</dbReference>
<evidence type="ECO:0000313" key="2">
    <source>
        <dbReference type="Proteomes" id="UP000236316"/>
    </source>
</evidence>
<reference evidence="1" key="1">
    <citation type="submission" date="2017-08" db="EMBL/GenBank/DDBJ databases">
        <authorList>
            <consortium name="Urmite Genomes"/>
        </authorList>
    </citation>
    <scope>NUCLEOTIDE SEQUENCE [LARGE SCALE GENOMIC DNA]</scope>
    <source>
        <strain evidence="1">IHUMI-LCC2</strain>
    </source>
</reference>
<evidence type="ECO:0000313" key="1">
    <source>
        <dbReference type="EMBL" id="SNW62461.1"/>
    </source>
</evidence>
<dbReference type="RefSeq" id="YP_009448763.1">
    <property type="nucleotide sequence ID" value="NC_036594.1"/>
</dbReference>
<dbReference type="InterPro" id="IPR011652">
    <property type="entry name" value="MORN_2"/>
</dbReference>
<name>A0A2I2L4M3_9VIRU</name>